<evidence type="ECO:0000313" key="8">
    <source>
        <dbReference type="Proteomes" id="UP001140206"/>
    </source>
</evidence>
<dbReference type="SMART" id="SM00312">
    <property type="entry name" value="PX"/>
    <property type="match status" value="1"/>
</dbReference>
<dbReference type="SMART" id="SM00313">
    <property type="entry name" value="PXA"/>
    <property type="match status" value="1"/>
</dbReference>
<accession>A0AAV8HP75</accession>
<dbReference type="AlphaFoldDB" id="A0AAV8HP75"/>
<dbReference type="InterPro" id="IPR003114">
    <property type="entry name" value="Phox_assoc"/>
</dbReference>
<feature type="transmembrane region" description="Helical" evidence="4">
    <location>
        <begin position="960"/>
        <end position="983"/>
    </location>
</feature>
<dbReference type="Pfam" id="PF02194">
    <property type="entry name" value="PXA"/>
    <property type="match status" value="1"/>
</dbReference>
<dbReference type="Pfam" id="PF00787">
    <property type="entry name" value="PX"/>
    <property type="match status" value="1"/>
</dbReference>
<dbReference type="GO" id="GO:0016020">
    <property type="term" value="C:membrane"/>
    <property type="evidence" value="ECO:0007669"/>
    <property type="project" value="UniProtKB-ARBA"/>
</dbReference>
<dbReference type="Gene3D" id="3.30.1520.10">
    <property type="entry name" value="Phox-like domain"/>
    <property type="match status" value="1"/>
</dbReference>
<keyword evidence="4" id="KW-1133">Transmembrane helix</keyword>
<comment type="subcellular location">
    <subcellularLocation>
        <location evidence="1">Cytoplasm</location>
    </subcellularLocation>
</comment>
<dbReference type="SUPFAM" id="SSF64268">
    <property type="entry name" value="PX domain"/>
    <property type="match status" value="1"/>
</dbReference>
<feature type="domain" description="PX" evidence="5">
    <location>
        <begin position="496"/>
        <end position="608"/>
    </location>
</feature>
<comment type="caution">
    <text evidence="7">The sequence shown here is derived from an EMBL/GenBank/DDBJ whole genome shotgun (WGS) entry which is preliminary data.</text>
</comment>
<dbReference type="Pfam" id="PF08628">
    <property type="entry name" value="Nexin_C"/>
    <property type="match status" value="1"/>
</dbReference>
<feature type="transmembrane region" description="Helical" evidence="4">
    <location>
        <begin position="16"/>
        <end position="33"/>
    </location>
</feature>
<feature type="compositionally biased region" description="Basic and acidic residues" evidence="3">
    <location>
        <begin position="439"/>
        <end position="448"/>
    </location>
</feature>
<feature type="transmembrane region" description="Helical" evidence="4">
    <location>
        <begin position="899"/>
        <end position="921"/>
    </location>
</feature>
<dbReference type="PROSITE" id="PS51207">
    <property type="entry name" value="PXA"/>
    <property type="match status" value="1"/>
</dbReference>
<dbReference type="EMBL" id="JAMFTS010000001">
    <property type="protein sequence ID" value="KAJ4819412.1"/>
    <property type="molecule type" value="Genomic_DNA"/>
</dbReference>
<dbReference type="PANTHER" id="PTHR22999:SF23">
    <property type="entry name" value="SORTING NEXIN-16"/>
    <property type="match status" value="1"/>
</dbReference>
<evidence type="ECO:0000256" key="3">
    <source>
        <dbReference type="SAM" id="MobiDB-lite"/>
    </source>
</evidence>
<dbReference type="PANTHER" id="PTHR22999">
    <property type="entry name" value="PX SERINE/THREONINE KINASE PXK"/>
    <property type="match status" value="1"/>
</dbReference>
<dbReference type="InterPro" id="IPR001683">
    <property type="entry name" value="PX_dom"/>
</dbReference>
<dbReference type="Proteomes" id="UP001140206">
    <property type="component" value="Chromosome 1"/>
</dbReference>
<gene>
    <name evidence="7" type="ORF">LUZ62_031978</name>
</gene>
<feature type="region of interest" description="Disordered" evidence="3">
    <location>
        <begin position="291"/>
        <end position="339"/>
    </location>
</feature>
<keyword evidence="4" id="KW-0812">Transmembrane</keyword>
<evidence type="ECO:0000313" key="7">
    <source>
        <dbReference type="EMBL" id="KAJ4819412.1"/>
    </source>
</evidence>
<evidence type="ECO:0000259" key="6">
    <source>
        <dbReference type="PROSITE" id="PS51207"/>
    </source>
</evidence>
<name>A0AAV8HP75_9POAL</name>
<feature type="compositionally biased region" description="Polar residues" evidence="3">
    <location>
        <begin position="449"/>
        <end position="464"/>
    </location>
</feature>
<dbReference type="GO" id="GO:0005768">
    <property type="term" value="C:endosome"/>
    <property type="evidence" value="ECO:0007669"/>
    <property type="project" value="UniProtKB-ARBA"/>
</dbReference>
<protein>
    <submittedName>
        <fullName evidence="7">Phox (PX) domain-containing protein</fullName>
    </submittedName>
</protein>
<organism evidence="7 8">
    <name type="scientific">Rhynchospora pubera</name>
    <dbReference type="NCBI Taxonomy" id="906938"/>
    <lineage>
        <taxon>Eukaryota</taxon>
        <taxon>Viridiplantae</taxon>
        <taxon>Streptophyta</taxon>
        <taxon>Embryophyta</taxon>
        <taxon>Tracheophyta</taxon>
        <taxon>Spermatophyta</taxon>
        <taxon>Magnoliopsida</taxon>
        <taxon>Liliopsida</taxon>
        <taxon>Poales</taxon>
        <taxon>Cyperaceae</taxon>
        <taxon>Cyperoideae</taxon>
        <taxon>Rhynchosporeae</taxon>
        <taxon>Rhynchospora</taxon>
    </lineage>
</organism>
<evidence type="ECO:0000256" key="1">
    <source>
        <dbReference type="ARBA" id="ARBA00004496"/>
    </source>
</evidence>
<keyword evidence="8" id="KW-1185">Reference proteome</keyword>
<proteinExistence type="predicted"/>
<keyword evidence="2" id="KW-0963">Cytoplasm</keyword>
<dbReference type="GO" id="GO:0035091">
    <property type="term" value="F:phosphatidylinositol binding"/>
    <property type="evidence" value="ECO:0007669"/>
    <property type="project" value="InterPro"/>
</dbReference>
<dbReference type="InterPro" id="IPR036871">
    <property type="entry name" value="PX_dom_sf"/>
</dbReference>
<dbReference type="InterPro" id="IPR051837">
    <property type="entry name" value="SortingNexin/PXDomain-PKLike"/>
</dbReference>
<sequence length="1039" mass="118249">MRRMETVQDLIEEAKVRTVWWAICIFAISYFLSHTSKSMWTNIPMSILILSFLRYLSYHVDLRWRVRPVQKSVHLTSLAKRQMSTNDHRLLPVQLSNKWRKKVDSPVIEAAVESLIDKLLRDFVVDLWYSAITPDKEVPAIIRGLLLDVIGEISRRVKDMNLVDLLTRDMADLIGDHLDLYRKNQAEIGINVMITLSSEERDERLKDHLLASKILHPALLSSQSEHKVLQQIVGGVLAIVLKPQEAQCPLVRNLSRELLTCLVLQPVMNFASPNYINELIEQVFLSNKANSQNATNKENDSDQSTKASVSASTTSHTHADLQLAKVEPRGSSDSQDIPRQADWAMVLDAATKRRTQVLEPENLDNMWTKGRHYQKKLAKKSAQPSEAGPTGKEISANFKDSIAILDDKYMVNMMHASTAGSTNNMQDMARSSIEAYEKKEGLTKDQIKRSTSSPDMDLVSNSKSGEGKIVSKGGLDVKGGHSGSVGLNSEGSLHVPKIRCRVVGAYFEKLRSKSFAVYSIAVTDADNKTWFVKRRYSNFERLHRQLKEIPNYSLHLPPKKFLSSSTDDYLVHQRCILLDKYLQDLLSIANIAEQHEVWDFLSDSSMNYSSGKSASVMKTLAVNMDDAMDDIVRQFKGVTDGLARIVSTPSSETTTLLSSSSSYPTHLADQAMAMSWNDNERRKQDMLLSHFDTTARSLSDDENNYQDNRMVAVNTEASTSGWHSDNETKSDSKGFSSRMNQEFDSRGLKGASRTLSSPDTLQDPVGMPPEWTPPNVSVPLLNLVDKIFQLNRRGWLRRQVLWISKQILQLVMEDAIDDWILRQIHSLRREDVVSRGITWVQDILWPNGTFFTRVEGYQPKVQQTQSQGRFGRKKSTESASQLFEEQLEASRRANDVKKLLLGELSFLLFLFPILVWNVWLISKQYTICWWLMVEVYTEINSTNCVIIWCECAKCELKNRFQVFLSIVFFFYFVLQCFGIHLILTNFDPGGTSSTLVSLIGQNSYKRCTRDIYYFLQVSQFIVLFRSYLQEGEGTSYPEC</sequence>
<keyword evidence="4" id="KW-0472">Membrane</keyword>
<feature type="region of interest" description="Disordered" evidence="3">
    <location>
        <begin position="716"/>
        <end position="770"/>
    </location>
</feature>
<dbReference type="PROSITE" id="PS50195">
    <property type="entry name" value="PX"/>
    <property type="match status" value="1"/>
</dbReference>
<evidence type="ECO:0000259" key="5">
    <source>
        <dbReference type="PROSITE" id="PS50195"/>
    </source>
</evidence>
<feature type="domain" description="PXA" evidence="6">
    <location>
        <begin position="105"/>
        <end position="288"/>
    </location>
</feature>
<dbReference type="InterPro" id="IPR013937">
    <property type="entry name" value="Sorting_nexin_C"/>
</dbReference>
<reference evidence="7" key="1">
    <citation type="submission" date="2022-08" db="EMBL/GenBank/DDBJ databases">
        <authorList>
            <person name="Marques A."/>
        </authorList>
    </citation>
    <scope>NUCLEOTIDE SEQUENCE</scope>
    <source>
        <strain evidence="7">RhyPub2mFocal</strain>
        <tissue evidence="7">Leaves</tissue>
    </source>
</reference>
<feature type="region of interest" description="Disordered" evidence="3">
    <location>
        <begin position="439"/>
        <end position="464"/>
    </location>
</feature>
<dbReference type="CDD" id="cd06872">
    <property type="entry name" value="PX_SNX19_like_plant"/>
    <property type="match status" value="1"/>
</dbReference>
<evidence type="ECO:0000256" key="4">
    <source>
        <dbReference type="SAM" id="Phobius"/>
    </source>
</evidence>
<feature type="compositionally biased region" description="Low complexity" evidence="3">
    <location>
        <begin position="304"/>
        <end position="316"/>
    </location>
</feature>
<evidence type="ECO:0000256" key="2">
    <source>
        <dbReference type="ARBA" id="ARBA00022490"/>
    </source>
</evidence>